<dbReference type="InterPro" id="IPR015943">
    <property type="entry name" value="WD40/YVTN_repeat-like_dom_sf"/>
</dbReference>
<sequence length="402" mass="43135">MRDRLYLLMALPMGCLLRPPLLVFLSCCIIFVYHFLLLCQDSPSHFFRVSATTMTDAYEPPTKTACRLEVMGKVSSIHYDCVTSSCLVSTILNGTHIFNLDDTFYGANLAAGVSASSVESYPYHTMGEEPLMASCFFNAGQLFAVGSSSGSVTVVSRRSRALTSCYATPDSLPIRALSEIPTESNCLLMCTEQGAAIIDVERSQPRVSLANPAPGRAVAAVPLQRQTFVVANYDGKVLLYDTRYRSSPSSVLSLPDQITCLAASPDTSEVCVGTVGGRVFTLRCIEGAQREQAFGMSKKRSPVRCVAMDRGRIAAGDLAGRLALIDTADVPDPTVYWSAETLLRLPRQIYRAGALDRHIDTASAAAAFTGTEVTAAALAQGTAWMSFCSSKNAVSQVVAIPA</sequence>
<dbReference type="Proteomes" id="UP000319462">
    <property type="component" value="Chromosome 30"/>
</dbReference>
<dbReference type="SUPFAM" id="SSF50978">
    <property type="entry name" value="WD40 repeat-like"/>
    <property type="match status" value="1"/>
</dbReference>
<evidence type="ECO:0000313" key="3">
    <source>
        <dbReference type="Proteomes" id="UP000319462"/>
    </source>
</evidence>
<feature type="transmembrane region" description="Helical" evidence="1">
    <location>
        <begin position="21"/>
        <end position="38"/>
    </location>
</feature>
<name>A0A3P3ZCW4_LEIBR</name>
<dbReference type="EMBL" id="LS997629">
    <property type="protein sequence ID" value="SYZ68073.1"/>
    <property type="molecule type" value="Genomic_DNA"/>
</dbReference>
<organism evidence="2 3">
    <name type="scientific">Leishmania braziliensis MHOM/BR/75/M2904</name>
    <dbReference type="NCBI Taxonomy" id="420245"/>
    <lineage>
        <taxon>Eukaryota</taxon>
        <taxon>Discoba</taxon>
        <taxon>Euglenozoa</taxon>
        <taxon>Kinetoplastea</taxon>
        <taxon>Metakinetoplastina</taxon>
        <taxon>Trypanosomatida</taxon>
        <taxon>Trypanosomatidae</taxon>
        <taxon>Leishmaniinae</taxon>
        <taxon>Leishmania</taxon>
        <taxon>Leishmania braziliensis species complex</taxon>
    </lineage>
</organism>
<keyword evidence="1" id="KW-0472">Membrane</keyword>
<dbReference type="RefSeq" id="XP_001566873.2">
    <property type="nucleotide sequence ID" value="XM_001566823.2"/>
</dbReference>
<keyword evidence="1" id="KW-0812">Transmembrane</keyword>
<dbReference type="KEGG" id="lbz:LBRM_30_2470"/>
<dbReference type="Gene3D" id="2.130.10.10">
    <property type="entry name" value="YVTN repeat-like/Quinoprotein amine dehydrogenase"/>
    <property type="match status" value="1"/>
</dbReference>
<keyword evidence="1" id="KW-1133">Transmembrane helix</keyword>
<dbReference type="InterPro" id="IPR036322">
    <property type="entry name" value="WD40_repeat_dom_sf"/>
</dbReference>
<proteinExistence type="predicted"/>
<protein>
    <submittedName>
        <fullName evidence="2">Hypothetical_protein</fullName>
    </submittedName>
</protein>
<dbReference type="VEuPathDB" id="TriTrypDB:LbrM.30.2470"/>
<evidence type="ECO:0000256" key="1">
    <source>
        <dbReference type="SAM" id="Phobius"/>
    </source>
</evidence>
<reference evidence="2 3" key="1">
    <citation type="submission" date="2018-09" db="EMBL/GenBank/DDBJ databases">
        <authorList>
            <person name="Peiro R."/>
            <person name="Begona"/>
            <person name="Cbmso G."/>
            <person name="Lopez M."/>
            <person name="Gonzalez S."/>
        </authorList>
    </citation>
    <scope>NUCLEOTIDE SEQUENCE [LARGE SCALE GENOMIC DNA]</scope>
</reference>
<dbReference type="AlphaFoldDB" id="A0A3P3ZCW4"/>
<gene>
    <name evidence="2" type="ORF">LBRM2904_30.2600</name>
</gene>
<evidence type="ECO:0000313" key="2">
    <source>
        <dbReference type="EMBL" id="SYZ68073.1"/>
    </source>
</evidence>
<accession>A0A3P3ZCW4</accession>